<evidence type="ECO:0000313" key="2">
    <source>
        <dbReference type="Proteomes" id="UP000187209"/>
    </source>
</evidence>
<name>A0A1R2BWX1_9CILI</name>
<keyword evidence="2" id="KW-1185">Reference proteome</keyword>
<dbReference type="AlphaFoldDB" id="A0A1R2BWX1"/>
<reference evidence="1 2" key="1">
    <citation type="submission" date="2016-11" db="EMBL/GenBank/DDBJ databases">
        <title>The macronuclear genome of Stentor coeruleus: a giant cell with tiny introns.</title>
        <authorList>
            <person name="Slabodnick M."/>
            <person name="Ruby J.G."/>
            <person name="Reiff S.B."/>
            <person name="Swart E.C."/>
            <person name="Gosai S."/>
            <person name="Prabakaran S."/>
            <person name="Witkowska E."/>
            <person name="Larue G.E."/>
            <person name="Fisher S."/>
            <person name="Freeman R.M."/>
            <person name="Gunawardena J."/>
            <person name="Chu W."/>
            <person name="Stover N.A."/>
            <person name="Gregory B.D."/>
            <person name="Nowacki M."/>
            <person name="Derisi J."/>
            <person name="Roy S.W."/>
            <person name="Marshall W.F."/>
            <person name="Sood P."/>
        </authorList>
    </citation>
    <scope>NUCLEOTIDE SEQUENCE [LARGE SCALE GENOMIC DNA]</scope>
    <source>
        <strain evidence="1">WM001</strain>
    </source>
</reference>
<proteinExistence type="predicted"/>
<protein>
    <submittedName>
        <fullName evidence="1">Uncharacterized protein</fullName>
    </submittedName>
</protein>
<dbReference type="Proteomes" id="UP000187209">
    <property type="component" value="Unassembled WGS sequence"/>
</dbReference>
<comment type="caution">
    <text evidence="1">The sequence shown here is derived from an EMBL/GenBank/DDBJ whole genome shotgun (WGS) entry which is preliminary data.</text>
</comment>
<sequence length="225" mass="26295">MSAIKDISDTFFRSKAHKKYTEKCSKLIITPTCPNPSSTFQYVSSHNPVDIINQNQEKDDLLNVINSNEIEIEFLNKVISQFLDANELMKIKQNSQYDESSSTWILPQFEVQQRKTIFPKLNKSNIRDFNLKDMKSKKYSHKFSPGPDFNFHTQFDDDVSKKSPVPSNCMQDYENRPVTSCSKNRKRSQMTRIIDYDGDFRRSPCVKKKVYDRKNLLGGEDEKDH</sequence>
<organism evidence="1 2">
    <name type="scientific">Stentor coeruleus</name>
    <dbReference type="NCBI Taxonomy" id="5963"/>
    <lineage>
        <taxon>Eukaryota</taxon>
        <taxon>Sar</taxon>
        <taxon>Alveolata</taxon>
        <taxon>Ciliophora</taxon>
        <taxon>Postciliodesmatophora</taxon>
        <taxon>Heterotrichea</taxon>
        <taxon>Heterotrichida</taxon>
        <taxon>Stentoridae</taxon>
        <taxon>Stentor</taxon>
    </lineage>
</organism>
<evidence type="ECO:0000313" key="1">
    <source>
        <dbReference type="EMBL" id="OMJ81309.1"/>
    </source>
</evidence>
<accession>A0A1R2BWX1</accession>
<dbReference type="EMBL" id="MPUH01000385">
    <property type="protein sequence ID" value="OMJ81309.1"/>
    <property type="molecule type" value="Genomic_DNA"/>
</dbReference>
<gene>
    <name evidence="1" type="ORF">SteCoe_18231</name>
</gene>